<evidence type="ECO:0000313" key="1">
    <source>
        <dbReference type="EMBL" id="MVO17136.1"/>
    </source>
</evidence>
<proteinExistence type="predicted"/>
<gene>
    <name evidence="1" type="ORF">GO984_15080</name>
</gene>
<dbReference type="Proteomes" id="UP000478892">
    <property type="component" value="Unassembled WGS sequence"/>
</dbReference>
<dbReference type="Gene3D" id="3.40.50.880">
    <property type="match status" value="1"/>
</dbReference>
<dbReference type="SUPFAM" id="SSF52317">
    <property type="entry name" value="Class I glutamine amidotransferase-like"/>
    <property type="match status" value="1"/>
</dbReference>
<dbReference type="PANTHER" id="PTHR43235:SF1">
    <property type="entry name" value="GLUTAMINE AMIDOTRANSFERASE PB2B2.05-RELATED"/>
    <property type="match status" value="1"/>
</dbReference>
<keyword evidence="2" id="KW-1185">Reference proteome</keyword>
<accession>A0A6L6WH48</accession>
<evidence type="ECO:0000313" key="2">
    <source>
        <dbReference type="Proteomes" id="UP000478892"/>
    </source>
</evidence>
<dbReference type="InterPro" id="IPR011697">
    <property type="entry name" value="Peptidase_C26"/>
</dbReference>
<dbReference type="GO" id="GO:0005829">
    <property type="term" value="C:cytosol"/>
    <property type="evidence" value="ECO:0007669"/>
    <property type="project" value="TreeGrafter"/>
</dbReference>
<dbReference type="GO" id="GO:0033969">
    <property type="term" value="F:gamma-glutamyl-gamma-aminobutyrate hydrolase activity"/>
    <property type="evidence" value="ECO:0007669"/>
    <property type="project" value="TreeGrafter"/>
</dbReference>
<sequence length="261" mass="28039">MTAYSDRPLRVAVMANSGFDSDIGLTRQTLDDKYLTAALEGCGALPIIVPTLSSSAQLEAFLDLVDGIILTGDQSNIAPGAYGATGNSQSHGPFDPQRDASAFYLVNAARKRKLPLLGICRGMQEINVSLGGTIQTGFAGSADYPDHPHLPKVTDPDLVYQEAHPVSVNSETQLGAAIGKTRAFVNSVHVQAVDELAKDLTPVALSDDGIIEAFEHSSSKFIIGVQWHPEYRATEKPLSAALFSHFARLMKDRKESTPYIL</sequence>
<dbReference type="AlphaFoldDB" id="A0A6L6WH48"/>
<keyword evidence="1" id="KW-0378">Hydrolase</keyword>
<dbReference type="Pfam" id="PF07722">
    <property type="entry name" value="Peptidase_C26"/>
    <property type="match status" value="1"/>
</dbReference>
<dbReference type="RefSeq" id="WP_157023450.1">
    <property type="nucleotide sequence ID" value="NZ_WQLV01000009.1"/>
</dbReference>
<name>A0A6L6WH48_9RHOB</name>
<reference evidence="1 2" key="1">
    <citation type="submission" date="2019-12" db="EMBL/GenBank/DDBJ databases">
        <authorList>
            <person name="Zhang Y.-J."/>
        </authorList>
    </citation>
    <scope>NUCLEOTIDE SEQUENCE [LARGE SCALE GENOMIC DNA]</scope>
    <source>
        <strain evidence="1 2">CY05</strain>
    </source>
</reference>
<dbReference type="GO" id="GO:0006598">
    <property type="term" value="P:polyamine catabolic process"/>
    <property type="evidence" value="ECO:0007669"/>
    <property type="project" value="TreeGrafter"/>
</dbReference>
<dbReference type="EMBL" id="WQLV01000009">
    <property type="protein sequence ID" value="MVO17136.1"/>
    <property type="molecule type" value="Genomic_DNA"/>
</dbReference>
<protein>
    <submittedName>
        <fullName evidence="1">Gamma-glutamyl-gamma-aminobutyrate hydrolase family protein</fullName>
    </submittedName>
</protein>
<organism evidence="1 2">
    <name type="scientific">Parasedimentitalea huanghaiensis</name>
    <dbReference type="NCBI Taxonomy" id="2682100"/>
    <lineage>
        <taxon>Bacteria</taxon>
        <taxon>Pseudomonadati</taxon>
        <taxon>Pseudomonadota</taxon>
        <taxon>Alphaproteobacteria</taxon>
        <taxon>Rhodobacterales</taxon>
        <taxon>Paracoccaceae</taxon>
        <taxon>Parasedimentitalea</taxon>
    </lineage>
</organism>
<dbReference type="PANTHER" id="PTHR43235">
    <property type="entry name" value="GLUTAMINE AMIDOTRANSFERASE PB2B2.05-RELATED"/>
    <property type="match status" value="1"/>
</dbReference>
<comment type="caution">
    <text evidence="1">The sequence shown here is derived from an EMBL/GenBank/DDBJ whole genome shotgun (WGS) entry which is preliminary data.</text>
</comment>
<dbReference type="InterPro" id="IPR044668">
    <property type="entry name" value="PuuD-like"/>
</dbReference>
<dbReference type="InterPro" id="IPR029062">
    <property type="entry name" value="Class_I_gatase-like"/>
</dbReference>
<dbReference type="PROSITE" id="PS51273">
    <property type="entry name" value="GATASE_TYPE_1"/>
    <property type="match status" value="1"/>
</dbReference>
<dbReference type="CDD" id="cd01745">
    <property type="entry name" value="GATase1_2"/>
    <property type="match status" value="1"/>
</dbReference>